<evidence type="ECO:0000259" key="6">
    <source>
        <dbReference type="PROSITE" id="PS50111"/>
    </source>
</evidence>
<reference evidence="9" key="1">
    <citation type="submission" date="2016-06" db="EMBL/GenBank/DDBJ databases">
        <authorList>
            <person name="Rodrigo-Torres Lidia"/>
            <person name="Arahal R.David."/>
        </authorList>
    </citation>
    <scope>NUCLEOTIDE SEQUENCE [LARGE SCALE GENOMIC DNA]</scope>
    <source>
        <strain evidence="9">CECT 7223</strain>
    </source>
</reference>
<dbReference type="RefSeq" id="WP_065678764.1">
    <property type="nucleotide sequence ID" value="NZ_AP025460.1"/>
</dbReference>
<gene>
    <name evidence="8" type="primary">pctC_3</name>
    <name evidence="8" type="ORF">VAT7223_01503</name>
</gene>
<evidence type="ECO:0000313" key="9">
    <source>
        <dbReference type="Proteomes" id="UP000092876"/>
    </source>
</evidence>
<evidence type="ECO:0000256" key="1">
    <source>
        <dbReference type="ARBA" id="ARBA00004370"/>
    </source>
</evidence>
<dbReference type="Pfam" id="PF00015">
    <property type="entry name" value="MCPsignal"/>
    <property type="match status" value="1"/>
</dbReference>
<comment type="subcellular location">
    <subcellularLocation>
        <location evidence="1">Membrane</location>
    </subcellularLocation>
</comment>
<organism evidence="8 9">
    <name type="scientific">Vibrio atlanticus</name>
    <dbReference type="NCBI Taxonomy" id="693153"/>
    <lineage>
        <taxon>Bacteria</taxon>
        <taxon>Pseudomonadati</taxon>
        <taxon>Pseudomonadota</taxon>
        <taxon>Gammaproteobacteria</taxon>
        <taxon>Vibrionales</taxon>
        <taxon>Vibrionaceae</taxon>
        <taxon>Vibrio</taxon>
    </lineage>
</organism>
<proteinExistence type="inferred from homology"/>
<dbReference type="GO" id="GO:0007165">
    <property type="term" value="P:signal transduction"/>
    <property type="evidence" value="ECO:0007669"/>
    <property type="project" value="UniProtKB-KW"/>
</dbReference>
<dbReference type="FunFam" id="1.10.287.950:FF:000001">
    <property type="entry name" value="Methyl-accepting chemotaxis sensory transducer"/>
    <property type="match status" value="1"/>
</dbReference>
<accession>A0A1C3INV1</accession>
<comment type="similarity">
    <text evidence="3">Belongs to the methyl-accepting chemotaxis (MCP) protein family.</text>
</comment>
<dbReference type="AlphaFoldDB" id="A0A1C3INV1"/>
<sequence length="705" mass="75894">MRSLSVQWKITLLAGCCLIITSLSLIGFSIYNATSNQQVIKSQSSESVINKTQQLLASVSQLNAQETQRYVDEAIYRAEMLASSAQFLKNNADENFTPSEELRTALDEMVRRSVLNFDSIQGAYLVFKPDLLDAEDANYVDADYVGSNERGRFAPYWKVADNGENVLPNVLSESTLSDNSNSERFFCPLSSGQTCISTPRVVSSGGQELLTSSISVPIIVDDVAIGFLGIDLRLDGLTNVVTQSDQSLFEGAGAVYVVSLDGSVIASDDQSIAVGSSFQSNNTSSDLMTDFIFGGEVTTQWSENGEWLLAFAPVVAANQTWGVLFEIPRESVVADANQLDAIISTKLSEGIKTEVIAGISFILFGLAIIAFASLSIVKPIRQVVERLNDIASGEGDLTQRLEVKSQDEIGQLSQGFNLFLDKLQHTIKEVIQTTEQVASTTSQAKTSASSTRESSESQFKEVDLVATAAEEMTQTSGLVVQNAEIAVDAACEANRSAQQGQQVIELSAGEMRKLVDRMSSAVPIVEELAKNNGNITEILSVIEGISEQTNLLALNAAIEAARAGEQGRGFAVVADEVRNLASRTQSSVGEIRAVIDKVHAGTQDVVEAIQEGNILANDTALHVQKAVEDLGSIFTSIEAISDMNNQIVRAAEEQQSVSGEVNQSVVNIRDLSAKILDQAAASEQVGSEIDQLSQQQQKLVNQFKV</sequence>
<dbReference type="PANTHER" id="PTHR32089">
    <property type="entry name" value="METHYL-ACCEPTING CHEMOTAXIS PROTEIN MCPB"/>
    <property type="match status" value="1"/>
</dbReference>
<feature type="domain" description="HAMP" evidence="7">
    <location>
        <begin position="374"/>
        <end position="428"/>
    </location>
</feature>
<dbReference type="InterPro" id="IPR003660">
    <property type="entry name" value="HAMP_dom"/>
</dbReference>
<dbReference type="Gene3D" id="1.10.287.950">
    <property type="entry name" value="Methyl-accepting chemotaxis protein"/>
    <property type="match status" value="1"/>
</dbReference>
<dbReference type="SMART" id="SM00283">
    <property type="entry name" value="MA"/>
    <property type="match status" value="1"/>
</dbReference>
<feature type="transmembrane region" description="Helical" evidence="5">
    <location>
        <begin position="12"/>
        <end position="31"/>
    </location>
</feature>
<dbReference type="PROSITE" id="PS50111">
    <property type="entry name" value="CHEMOTAXIS_TRANSDUC_2"/>
    <property type="match status" value="1"/>
</dbReference>
<dbReference type="GO" id="GO:0016020">
    <property type="term" value="C:membrane"/>
    <property type="evidence" value="ECO:0007669"/>
    <property type="project" value="UniProtKB-SubCell"/>
</dbReference>
<dbReference type="InterPro" id="IPR004089">
    <property type="entry name" value="MCPsignal_dom"/>
</dbReference>
<keyword evidence="2 4" id="KW-0807">Transducer</keyword>
<evidence type="ECO:0000256" key="3">
    <source>
        <dbReference type="ARBA" id="ARBA00029447"/>
    </source>
</evidence>
<evidence type="ECO:0000256" key="5">
    <source>
        <dbReference type="SAM" id="Phobius"/>
    </source>
</evidence>
<evidence type="ECO:0000259" key="7">
    <source>
        <dbReference type="PROSITE" id="PS50885"/>
    </source>
</evidence>
<keyword evidence="5" id="KW-0812">Transmembrane</keyword>
<keyword evidence="5" id="KW-1133">Transmembrane helix</keyword>
<dbReference type="CDD" id="cd06225">
    <property type="entry name" value="HAMP"/>
    <property type="match status" value="1"/>
</dbReference>
<dbReference type="GO" id="GO:0006935">
    <property type="term" value="P:chemotaxis"/>
    <property type="evidence" value="ECO:0007669"/>
    <property type="project" value="UniProtKB-ARBA"/>
</dbReference>
<protein>
    <submittedName>
        <fullName evidence="8">Methyl-accepting chemotaxis protein PctC</fullName>
    </submittedName>
</protein>
<name>A0A1C3INV1_9VIBR</name>
<feature type="transmembrane region" description="Helical" evidence="5">
    <location>
        <begin position="355"/>
        <end position="377"/>
    </location>
</feature>
<dbReference type="Gene3D" id="3.30.450.20">
    <property type="entry name" value="PAS domain"/>
    <property type="match status" value="2"/>
</dbReference>
<evidence type="ECO:0000256" key="2">
    <source>
        <dbReference type="ARBA" id="ARBA00023224"/>
    </source>
</evidence>
<dbReference type="PANTHER" id="PTHR32089:SF55">
    <property type="entry name" value="METHYL ACCEPTING SENSORY TRANSDUCER WITH CACHE_2 SMALL MOLECULE BINDING DOMAIN"/>
    <property type="match status" value="1"/>
</dbReference>
<evidence type="ECO:0000256" key="4">
    <source>
        <dbReference type="PROSITE-ProRule" id="PRU00284"/>
    </source>
</evidence>
<dbReference type="CDD" id="cd18774">
    <property type="entry name" value="PDC2_HK_sensor"/>
    <property type="match status" value="1"/>
</dbReference>
<keyword evidence="5" id="KW-0472">Membrane</keyword>
<dbReference type="Proteomes" id="UP000092876">
    <property type="component" value="Unassembled WGS sequence"/>
</dbReference>
<dbReference type="CDD" id="cd11386">
    <property type="entry name" value="MCP_signal"/>
    <property type="match status" value="1"/>
</dbReference>
<dbReference type="Pfam" id="PF00672">
    <property type="entry name" value="HAMP"/>
    <property type="match status" value="1"/>
</dbReference>
<feature type="domain" description="Methyl-accepting transducer" evidence="6">
    <location>
        <begin position="433"/>
        <end position="669"/>
    </location>
</feature>
<dbReference type="EMBL" id="FLQP01000018">
    <property type="protein sequence ID" value="SBS63102.1"/>
    <property type="molecule type" value="Genomic_DNA"/>
</dbReference>
<dbReference type="SMART" id="SM00304">
    <property type="entry name" value="HAMP"/>
    <property type="match status" value="1"/>
</dbReference>
<dbReference type="CDD" id="cd12913">
    <property type="entry name" value="PDC1_MCP_like"/>
    <property type="match status" value="1"/>
</dbReference>
<evidence type="ECO:0000313" key="8">
    <source>
        <dbReference type="EMBL" id="SBS63102.1"/>
    </source>
</evidence>
<dbReference type="PROSITE" id="PS50885">
    <property type="entry name" value="HAMP"/>
    <property type="match status" value="1"/>
</dbReference>
<dbReference type="GeneID" id="94232518"/>
<dbReference type="SUPFAM" id="SSF58104">
    <property type="entry name" value="Methyl-accepting chemotaxis protein (MCP) signaling domain"/>
    <property type="match status" value="1"/>
</dbReference>